<protein>
    <submittedName>
        <fullName evidence="1">Uncharacterized protein</fullName>
    </submittedName>
</protein>
<organism evidence="1 2">
    <name type="scientific">Acanthoscelides obtectus</name>
    <name type="common">Bean weevil</name>
    <name type="synonym">Bruchus obtectus</name>
    <dbReference type="NCBI Taxonomy" id="200917"/>
    <lineage>
        <taxon>Eukaryota</taxon>
        <taxon>Metazoa</taxon>
        <taxon>Ecdysozoa</taxon>
        <taxon>Arthropoda</taxon>
        <taxon>Hexapoda</taxon>
        <taxon>Insecta</taxon>
        <taxon>Pterygota</taxon>
        <taxon>Neoptera</taxon>
        <taxon>Endopterygota</taxon>
        <taxon>Coleoptera</taxon>
        <taxon>Polyphaga</taxon>
        <taxon>Cucujiformia</taxon>
        <taxon>Chrysomeloidea</taxon>
        <taxon>Chrysomelidae</taxon>
        <taxon>Bruchinae</taxon>
        <taxon>Bruchini</taxon>
        <taxon>Acanthoscelides</taxon>
    </lineage>
</organism>
<reference evidence="1" key="1">
    <citation type="submission" date="2022-03" db="EMBL/GenBank/DDBJ databases">
        <authorList>
            <person name="Sayadi A."/>
        </authorList>
    </citation>
    <scope>NUCLEOTIDE SEQUENCE</scope>
</reference>
<gene>
    <name evidence="1" type="ORF">ACAOBT_LOCUS12316</name>
</gene>
<name>A0A9P0KNL1_ACAOB</name>
<evidence type="ECO:0000313" key="1">
    <source>
        <dbReference type="EMBL" id="CAH1976770.1"/>
    </source>
</evidence>
<comment type="caution">
    <text evidence="1">The sequence shown here is derived from an EMBL/GenBank/DDBJ whole genome shotgun (WGS) entry which is preliminary data.</text>
</comment>
<sequence>MLGIMLTMPHFLEDLEFTVLFRFKPLYCKHQNNIVIINKSDLEELILYLIFVHYTYYKTIYVFVDNFFYIIDSCR</sequence>
<proteinExistence type="predicted"/>
<dbReference type="EMBL" id="CAKOFQ010006851">
    <property type="protein sequence ID" value="CAH1976770.1"/>
    <property type="molecule type" value="Genomic_DNA"/>
</dbReference>
<evidence type="ECO:0000313" key="2">
    <source>
        <dbReference type="Proteomes" id="UP001152888"/>
    </source>
</evidence>
<dbReference type="Proteomes" id="UP001152888">
    <property type="component" value="Unassembled WGS sequence"/>
</dbReference>
<accession>A0A9P0KNL1</accession>
<dbReference type="AlphaFoldDB" id="A0A9P0KNL1"/>
<keyword evidence="2" id="KW-1185">Reference proteome</keyword>